<evidence type="ECO:0000259" key="2">
    <source>
        <dbReference type="Pfam" id="PF20710"/>
    </source>
</evidence>
<dbReference type="OrthoDB" id="49453at2759"/>
<dbReference type="Proteomes" id="UP001153069">
    <property type="component" value="Unassembled WGS sequence"/>
</dbReference>
<keyword evidence="4" id="KW-1185">Reference proteome</keyword>
<sequence length="343" mass="38005">MSDPGSPDSNSHNGSHGYSTITYDPSRRPRRKMEKTILPESYEPSKFSVICGRGKGSYQSDGNINFRALVKSNLERYKEAPGRLEKSFIVSEVLNCIRESCPVGAFVKYEKGRWYDLDDTVCREKVGSLFRDFLHTTYKSSSKAKHAKKVKEKSQQQDATPTPTRRSSKTSSGPGTPTSSPEKASPTKKVKTTPTAKRRTSSSSSSPKKARVVGTSTETEVHVLLPPPPVLESVRIGKLHPKPSRPADTPASNPPLPSATHKKTQTTQSPILHGVQQQTKPTRMAQPKPKLSTQKVLPRKKQQIGHSPTKQRGIMQTVTPHDCIDPLAKKFYDIDDLKPLKLE</sequence>
<proteinExistence type="predicted"/>
<dbReference type="AlphaFoldDB" id="A0A9N8HBB1"/>
<dbReference type="InterPro" id="IPR049227">
    <property type="entry name" value="DUF6824"/>
</dbReference>
<comment type="caution">
    <text evidence="3">The sequence shown here is derived from an EMBL/GenBank/DDBJ whole genome shotgun (WGS) entry which is preliminary data.</text>
</comment>
<organism evidence="3 4">
    <name type="scientific">Seminavis robusta</name>
    <dbReference type="NCBI Taxonomy" id="568900"/>
    <lineage>
        <taxon>Eukaryota</taxon>
        <taxon>Sar</taxon>
        <taxon>Stramenopiles</taxon>
        <taxon>Ochrophyta</taxon>
        <taxon>Bacillariophyta</taxon>
        <taxon>Bacillariophyceae</taxon>
        <taxon>Bacillariophycidae</taxon>
        <taxon>Naviculales</taxon>
        <taxon>Naviculaceae</taxon>
        <taxon>Seminavis</taxon>
    </lineage>
</organism>
<gene>
    <name evidence="3" type="ORF">SEMRO_270_G104360.1</name>
</gene>
<dbReference type="EMBL" id="CAICTM010000269">
    <property type="protein sequence ID" value="CAB9506547.1"/>
    <property type="molecule type" value="Genomic_DNA"/>
</dbReference>
<reference evidence="3" key="1">
    <citation type="submission" date="2020-06" db="EMBL/GenBank/DDBJ databases">
        <authorList>
            <consortium name="Plant Systems Biology data submission"/>
        </authorList>
    </citation>
    <scope>NUCLEOTIDE SEQUENCE</scope>
    <source>
        <strain evidence="3">D6</strain>
    </source>
</reference>
<evidence type="ECO:0000256" key="1">
    <source>
        <dbReference type="SAM" id="MobiDB-lite"/>
    </source>
</evidence>
<accession>A0A9N8HBB1</accession>
<feature type="compositionally biased region" description="Basic residues" evidence="1">
    <location>
        <begin position="186"/>
        <end position="200"/>
    </location>
</feature>
<dbReference type="Pfam" id="PF20710">
    <property type="entry name" value="DUF6824"/>
    <property type="match status" value="1"/>
</dbReference>
<feature type="region of interest" description="Disordered" evidence="1">
    <location>
        <begin position="239"/>
        <end position="318"/>
    </location>
</feature>
<feature type="domain" description="DUF6824" evidence="2">
    <location>
        <begin position="49"/>
        <end position="132"/>
    </location>
</feature>
<feature type="compositionally biased region" description="Polar residues" evidence="1">
    <location>
        <begin position="7"/>
        <end position="23"/>
    </location>
</feature>
<feature type="region of interest" description="Disordered" evidence="1">
    <location>
        <begin position="141"/>
        <end position="226"/>
    </location>
</feature>
<feature type="compositionally biased region" description="Low complexity" evidence="1">
    <location>
        <begin position="160"/>
        <end position="184"/>
    </location>
</feature>
<name>A0A9N8HBB1_9STRA</name>
<protein>
    <submittedName>
        <fullName evidence="3">Nitrilase family, member 2</fullName>
    </submittedName>
</protein>
<evidence type="ECO:0000313" key="4">
    <source>
        <dbReference type="Proteomes" id="UP001153069"/>
    </source>
</evidence>
<feature type="compositionally biased region" description="Polar residues" evidence="1">
    <location>
        <begin position="304"/>
        <end position="318"/>
    </location>
</feature>
<feature type="region of interest" description="Disordered" evidence="1">
    <location>
        <begin position="1"/>
        <end position="37"/>
    </location>
</feature>
<evidence type="ECO:0000313" key="3">
    <source>
        <dbReference type="EMBL" id="CAB9506547.1"/>
    </source>
</evidence>
<feature type="compositionally biased region" description="Polar residues" evidence="1">
    <location>
        <begin position="265"/>
        <end position="281"/>
    </location>
</feature>
<feature type="compositionally biased region" description="Basic residues" evidence="1">
    <location>
        <begin position="142"/>
        <end position="151"/>
    </location>
</feature>